<gene>
    <name evidence="2" type="ORF">ACFYKT_03115</name>
</gene>
<feature type="transmembrane region" description="Helical" evidence="1">
    <location>
        <begin position="82"/>
        <end position="104"/>
    </location>
</feature>
<feature type="transmembrane region" description="Helical" evidence="1">
    <location>
        <begin position="7"/>
        <end position="28"/>
    </location>
</feature>
<evidence type="ECO:0000313" key="3">
    <source>
        <dbReference type="Proteomes" id="UP001601058"/>
    </source>
</evidence>
<accession>A0ABW6JU08</accession>
<keyword evidence="1" id="KW-1133">Transmembrane helix</keyword>
<evidence type="ECO:0000313" key="2">
    <source>
        <dbReference type="EMBL" id="MFE8695346.1"/>
    </source>
</evidence>
<keyword evidence="1" id="KW-0812">Transmembrane</keyword>
<keyword evidence="1" id="KW-0472">Membrane</keyword>
<organism evidence="2 3">
    <name type="scientific">Cytobacillus mangrovibacter</name>
    <dbReference type="NCBI Taxonomy" id="3299024"/>
    <lineage>
        <taxon>Bacteria</taxon>
        <taxon>Bacillati</taxon>
        <taxon>Bacillota</taxon>
        <taxon>Bacilli</taxon>
        <taxon>Bacillales</taxon>
        <taxon>Bacillaceae</taxon>
        <taxon>Cytobacillus</taxon>
    </lineage>
</organism>
<dbReference type="RefSeq" id="WP_389215250.1">
    <property type="nucleotide sequence ID" value="NZ_JBIACJ010000001.1"/>
</dbReference>
<sequence length="113" mass="13132">MLKTRMIIIGVLSLCITLLSPFIFNSYFEQQPEDLSQHLTFGGPIPFAEQKVILPSEEDQYPLEVKFESPFEKETKYKITPLLLSFVCFFLFLFALYSIVARFFKAKPVIEPK</sequence>
<comment type="caution">
    <text evidence="2">The sequence shown here is derived from an EMBL/GenBank/DDBJ whole genome shotgun (WGS) entry which is preliminary data.</text>
</comment>
<reference evidence="2 3" key="1">
    <citation type="submission" date="2024-08" db="EMBL/GenBank/DDBJ databases">
        <title>Two novel Cytobacillus novel species.</title>
        <authorList>
            <person name="Liu G."/>
        </authorList>
    </citation>
    <scope>NUCLEOTIDE SEQUENCE [LARGE SCALE GENOMIC DNA]</scope>
    <source>
        <strain evidence="2 3">FJAT-53684</strain>
    </source>
</reference>
<proteinExistence type="predicted"/>
<keyword evidence="3" id="KW-1185">Reference proteome</keyword>
<evidence type="ECO:0000256" key="1">
    <source>
        <dbReference type="SAM" id="Phobius"/>
    </source>
</evidence>
<dbReference type="EMBL" id="JBIACJ010000001">
    <property type="protein sequence ID" value="MFE8695346.1"/>
    <property type="molecule type" value="Genomic_DNA"/>
</dbReference>
<protein>
    <submittedName>
        <fullName evidence="2">Uncharacterized protein</fullName>
    </submittedName>
</protein>
<name>A0ABW6JU08_9BACI</name>
<dbReference type="Proteomes" id="UP001601058">
    <property type="component" value="Unassembled WGS sequence"/>
</dbReference>